<comment type="caution">
    <text evidence="1">The sequence shown here is derived from an EMBL/GenBank/DDBJ whole genome shotgun (WGS) entry which is preliminary data.</text>
</comment>
<organism evidence="1 2">
    <name type="scientific">Chionoecetes opilio</name>
    <name type="common">Atlantic snow crab</name>
    <name type="synonym">Cancer opilio</name>
    <dbReference type="NCBI Taxonomy" id="41210"/>
    <lineage>
        <taxon>Eukaryota</taxon>
        <taxon>Metazoa</taxon>
        <taxon>Ecdysozoa</taxon>
        <taxon>Arthropoda</taxon>
        <taxon>Crustacea</taxon>
        <taxon>Multicrustacea</taxon>
        <taxon>Malacostraca</taxon>
        <taxon>Eumalacostraca</taxon>
        <taxon>Eucarida</taxon>
        <taxon>Decapoda</taxon>
        <taxon>Pleocyemata</taxon>
        <taxon>Brachyura</taxon>
        <taxon>Eubrachyura</taxon>
        <taxon>Majoidea</taxon>
        <taxon>Majidae</taxon>
        <taxon>Chionoecetes</taxon>
    </lineage>
</organism>
<reference evidence="1" key="1">
    <citation type="submission" date="2020-07" db="EMBL/GenBank/DDBJ databases">
        <title>The High-quality genome of the commercially important snow crab, Chionoecetes opilio.</title>
        <authorList>
            <person name="Jeong J.-H."/>
            <person name="Ryu S."/>
        </authorList>
    </citation>
    <scope>NUCLEOTIDE SEQUENCE</scope>
    <source>
        <strain evidence="1">MADBK_172401_WGS</strain>
        <tissue evidence="1">Digestive gland</tissue>
    </source>
</reference>
<evidence type="ECO:0000313" key="1">
    <source>
        <dbReference type="EMBL" id="KAG0716962.1"/>
    </source>
</evidence>
<name>A0A8J4XZ41_CHIOP</name>
<gene>
    <name evidence="1" type="ORF">GWK47_008415</name>
</gene>
<sequence>MDEMLVAGVLVDVEIAGVFSLAADDAFRNRARGRFDLITVTRIGKFLLGHSAARMDPVASMQESTNPWPTGERRLLERGVLKAVDFHRSCHYCHAHLIGLGVAGDEERTCSSTVRPTTGERAGNMATEIRRRMTVECAAVAAHHTLTENFVEGWPVRESRAICPSLVSGTASEAVDGAETRGGDGV</sequence>
<accession>A0A8J4XZ41</accession>
<protein>
    <submittedName>
        <fullName evidence="1">Uncharacterized protein</fullName>
    </submittedName>
</protein>
<dbReference type="EMBL" id="JACEEZ010018395">
    <property type="protein sequence ID" value="KAG0716962.1"/>
    <property type="molecule type" value="Genomic_DNA"/>
</dbReference>
<keyword evidence="2" id="KW-1185">Reference proteome</keyword>
<dbReference type="AlphaFoldDB" id="A0A8J4XZ41"/>
<dbReference type="Proteomes" id="UP000770661">
    <property type="component" value="Unassembled WGS sequence"/>
</dbReference>
<proteinExistence type="predicted"/>
<evidence type="ECO:0000313" key="2">
    <source>
        <dbReference type="Proteomes" id="UP000770661"/>
    </source>
</evidence>